<organism evidence="1 2">
    <name type="scientific">Nocardioides aquiterrae</name>
    <dbReference type="NCBI Taxonomy" id="203799"/>
    <lineage>
        <taxon>Bacteria</taxon>
        <taxon>Bacillati</taxon>
        <taxon>Actinomycetota</taxon>
        <taxon>Actinomycetes</taxon>
        <taxon>Propionibacteriales</taxon>
        <taxon>Nocardioidaceae</taxon>
        <taxon>Nocardioides</taxon>
    </lineage>
</organism>
<evidence type="ECO:0000313" key="2">
    <source>
        <dbReference type="Proteomes" id="UP001499979"/>
    </source>
</evidence>
<sequence length="277" mass="31133">MTIDGRPALPRELLEEWQLTPDGAPRFGRCAIVLPVRTAAGGPAALKVSTPHWEAELEHLALQHWRGDGAVRLLRADPRRFALLLERLHVEDLGGMWDVEACEVVASFYPRLHVPAGPQFVTLSSCVRRWVEGLRELPRDAPVPRRLVEQAVALGRDFLADERTDGRLIHTDLHYDNVLAADREPWLVIDPKPLSGDPHYEVAPLLWNRWAELTDPVGQGVRRGVRARFHATVDAAGLDEDRARDWVVFRMVANAMGEPDDADWVTRCVTIAKSVQE</sequence>
<evidence type="ECO:0000313" key="1">
    <source>
        <dbReference type="EMBL" id="GAA1153953.1"/>
    </source>
</evidence>
<dbReference type="SUPFAM" id="SSF56112">
    <property type="entry name" value="Protein kinase-like (PK-like)"/>
    <property type="match status" value="1"/>
</dbReference>
<reference evidence="2" key="1">
    <citation type="journal article" date="2019" name="Int. J. Syst. Evol. Microbiol.">
        <title>The Global Catalogue of Microorganisms (GCM) 10K type strain sequencing project: providing services to taxonomists for standard genome sequencing and annotation.</title>
        <authorList>
            <consortium name="The Broad Institute Genomics Platform"/>
            <consortium name="The Broad Institute Genome Sequencing Center for Infectious Disease"/>
            <person name="Wu L."/>
            <person name="Ma J."/>
        </authorList>
    </citation>
    <scope>NUCLEOTIDE SEQUENCE [LARGE SCALE GENOMIC DNA]</scope>
    <source>
        <strain evidence="2">JCM 11813</strain>
    </source>
</reference>
<name>A0ABP4F424_9ACTN</name>
<dbReference type="Pfam" id="PF04655">
    <property type="entry name" value="APH_6_hur"/>
    <property type="match status" value="1"/>
</dbReference>
<dbReference type="EMBL" id="BAAAJE010000019">
    <property type="protein sequence ID" value="GAA1153953.1"/>
    <property type="molecule type" value="Genomic_DNA"/>
</dbReference>
<protein>
    <submittedName>
        <fullName evidence="1">Streptomycin 6-kinase</fullName>
    </submittedName>
</protein>
<keyword evidence="2" id="KW-1185">Reference proteome</keyword>
<dbReference type="Gene3D" id="3.90.1200.10">
    <property type="match status" value="1"/>
</dbReference>
<dbReference type="InterPro" id="IPR011009">
    <property type="entry name" value="Kinase-like_dom_sf"/>
</dbReference>
<accession>A0ABP4F424</accession>
<dbReference type="RefSeq" id="WP_343908941.1">
    <property type="nucleotide sequence ID" value="NZ_BAAAJE010000019.1"/>
</dbReference>
<gene>
    <name evidence="1" type="ORF">GCM10009606_35360</name>
</gene>
<comment type="caution">
    <text evidence="1">The sequence shown here is derived from an EMBL/GenBank/DDBJ whole genome shotgun (WGS) entry which is preliminary data.</text>
</comment>
<proteinExistence type="predicted"/>
<dbReference type="InterPro" id="IPR006748">
    <property type="entry name" value="NH2Glyco/OHUrea_AB-resist_kin"/>
</dbReference>
<dbReference type="Proteomes" id="UP001499979">
    <property type="component" value="Unassembled WGS sequence"/>
</dbReference>